<accession>A0A251YJR6</accession>
<evidence type="ECO:0000313" key="3">
    <source>
        <dbReference type="Proteomes" id="UP000195101"/>
    </source>
</evidence>
<dbReference type="EMBL" id="MDJZ01000016">
    <property type="protein sequence ID" value="OUE24409.1"/>
    <property type="molecule type" value="Genomic_DNA"/>
</dbReference>
<sequence>MTRSRGRFLAALVVMVASGAGLISTIPGALGADAAIPAWIPIALGALFAASAVVAARVRPADGRRRG</sequence>
<keyword evidence="3" id="KW-1185">Reference proteome</keyword>
<dbReference type="Proteomes" id="UP000195101">
    <property type="component" value="Unassembled WGS sequence"/>
</dbReference>
<dbReference type="OrthoDB" id="9995504at2"/>
<feature type="transmembrane region" description="Helical" evidence="1">
    <location>
        <begin position="41"/>
        <end position="58"/>
    </location>
</feature>
<reference evidence="2 3" key="1">
    <citation type="submission" date="2016-08" db="EMBL/GenBank/DDBJ databases">
        <title>Genome sequence of Clavibacter michiganensis spp strain CFBP8019.</title>
        <authorList>
            <person name="Thapa S.P."/>
            <person name="Coaker G."/>
            <person name="Jacques M.-A."/>
        </authorList>
    </citation>
    <scope>NUCLEOTIDE SEQUENCE [LARGE SCALE GENOMIC DNA]</scope>
    <source>
        <strain evidence="2">CFBP8019</strain>
    </source>
</reference>
<dbReference type="RefSeq" id="WP_086515130.1">
    <property type="nucleotide sequence ID" value="NZ_MDJZ01000016.1"/>
</dbReference>
<evidence type="ECO:0000313" key="2">
    <source>
        <dbReference type="EMBL" id="OUE24409.1"/>
    </source>
</evidence>
<protein>
    <submittedName>
        <fullName evidence="2">Uncharacterized protein</fullName>
    </submittedName>
</protein>
<keyword evidence="1" id="KW-1133">Transmembrane helix</keyword>
<comment type="caution">
    <text evidence="2">The sequence shown here is derived from an EMBL/GenBank/DDBJ whole genome shotgun (WGS) entry which is preliminary data.</text>
</comment>
<evidence type="ECO:0000256" key="1">
    <source>
        <dbReference type="SAM" id="Phobius"/>
    </source>
</evidence>
<keyword evidence="1" id="KW-0472">Membrane</keyword>
<gene>
    <name evidence="2" type="ORF">BFL37_10885</name>
</gene>
<dbReference type="AlphaFoldDB" id="A0A251YJR6"/>
<name>A0A251YJR6_9MICO</name>
<keyword evidence="1" id="KW-0812">Transmembrane</keyword>
<proteinExistence type="predicted"/>
<organism evidence="2 3">
    <name type="scientific">Clavibacter michiganensis</name>
    <dbReference type="NCBI Taxonomy" id="28447"/>
    <lineage>
        <taxon>Bacteria</taxon>
        <taxon>Bacillati</taxon>
        <taxon>Actinomycetota</taxon>
        <taxon>Actinomycetes</taxon>
        <taxon>Micrococcales</taxon>
        <taxon>Microbacteriaceae</taxon>
        <taxon>Clavibacter</taxon>
    </lineage>
</organism>